<dbReference type="Proteomes" id="UP000439903">
    <property type="component" value="Unassembled WGS sequence"/>
</dbReference>
<reference evidence="2 3" key="1">
    <citation type="journal article" date="2019" name="Environ. Microbiol.">
        <title>At the nexus of three kingdoms: the genome of the mycorrhizal fungus Gigaspora margarita provides insights into plant, endobacterial and fungal interactions.</title>
        <authorList>
            <person name="Venice F."/>
            <person name="Ghignone S."/>
            <person name="Salvioli di Fossalunga A."/>
            <person name="Amselem J."/>
            <person name="Novero M."/>
            <person name="Xianan X."/>
            <person name="Sedzielewska Toro K."/>
            <person name="Morin E."/>
            <person name="Lipzen A."/>
            <person name="Grigoriev I.V."/>
            <person name="Henrissat B."/>
            <person name="Martin F.M."/>
            <person name="Bonfante P."/>
        </authorList>
    </citation>
    <scope>NUCLEOTIDE SEQUENCE [LARGE SCALE GENOMIC DNA]</scope>
    <source>
        <strain evidence="2 3">BEG34</strain>
    </source>
</reference>
<feature type="compositionally biased region" description="Basic and acidic residues" evidence="1">
    <location>
        <begin position="9"/>
        <end position="24"/>
    </location>
</feature>
<comment type="caution">
    <text evidence="2">The sequence shown here is derived from an EMBL/GenBank/DDBJ whole genome shotgun (WGS) entry which is preliminary data.</text>
</comment>
<gene>
    <name evidence="2" type="ORF">F8M41_024313</name>
</gene>
<evidence type="ECO:0000256" key="1">
    <source>
        <dbReference type="SAM" id="MobiDB-lite"/>
    </source>
</evidence>
<accession>A0A8H4B0H1</accession>
<dbReference type="AlphaFoldDB" id="A0A8H4B0H1"/>
<sequence length="339" mass="38719">MKALDDFTPESRKGTKVEVRNKEHKTSIYYQKPASPNQYETCTSGVCSQNGPEVERIVNDMDSQLPELEFDDLVLDLIEDDLVEEPMAEEEKETVQEPSKASGIVKDEDKTFTYCQKSAKVRIVDGTNTARPNYKKECVIQSNRDKRIDVKIDEHEAFDYFSTFTETDNASGCYYIDPIAVAQNNDNELEVEVDCKEQVEAVKNKSKSFEYKLEDRVRVKNNVAESAEVGDINGTSIESQALLYDQFPVKTIEVSHMSGAIEPDFEQRARSEEESLIDYQKTIKMNNVNKTKVDDLNLKKETMTETVPKDPKKLWMISPSRFLIKKTQTDIIILEGMNS</sequence>
<organism evidence="2 3">
    <name type="scientific">Gigaspora margarita</name>
    <dbReference type="NCBI Taxonomy" id="4874"/>
    <lineage>
        <taxon>Eukaryota</taxon>
        <taxon>Fungi</taxon>
        <taxon>Fungi incertae sedis</taxon>
        <taxon>Mucoromycota</taxon>
        <taxon>Glomeromycotina</taxon>
        <taxon>Glomeromycetes</taxon>
        <taxon>Diversisporales</taxon>
        <taxon>Gigasporaceae</taxon>
        <taxon>Gigaspora</taxon>
    </lineage>
</organism>
<evidence type="ECO:0000313" key="2">
    <source>
        <dbReference type="EMBL" id="KAF0550635.1"/>
    </source>
</evidence>
<proteinExistence type="predicted"/>
<evidence type="ECO:0000313" key="3">
    <source>
        <dbReference type="Proteomes" id="UP000439903"/>
    </source>
</evidence>
<keyword evidence="3" id="KW-1185">Reference proteome</keyword>
<dbReference type="EMBL" id="WTPW01000083">
    <property type="protein sequence ID" value="KAF0550635.1"/>
    <property type="molecule type" value="Genomic_DNA"/>
</dbReference>
<feature type="region of interest" description="Disordered" evidence="1">
    <location>
        <begin position="1"/>
        <end position="24"/>
    </location>
</feature>
<protein>
    <submittedName>
        <fullName evidence="2">Uncharacterized protein</fullName>
    </submittedName>
</protein>
<name>A0A8H4B0H1_GIGMA</name>